<dbReference type="InterPro" id="IPR043970">
    <property type="entry name" value="FUZ/MON1/HPS1_longin_3"/>
</dbReference>
<evidence type="ECO:0000256" key="2">
    <source>
        <dbReference type="ARBA" id="ARBA00018132"/>
    </source>
</evidence>
<evidence type="ECO:0000256" key="1">
    <source>
        <dbReference type="ARBA" id="ARBA00004380"/>
    </source>
</evidence>
<dbReference type="EMBL" id="ML002295">
    <property type="protein sequence ID" value="RKP39137.1"/>
    <property type="molecule type" value="Genomic_DNA"/>
</dbReference>
<keyword evidence="3" id="KW-0472">Membrane</keyword>
<dbReference type="AlphaFoldDB" id="A0A4P9ZZJ8"/>
<keyword evidence="3" id="KW-0072">Autophagy</keyword>
<dbReference type="PANTHER" id="PTHR13027">
    <property type="entry name" value="SAND PROTEIN-RELATED"/>
    <property type="match status" value="1"/>
</dbReference>
<feature type="domain" description="FUZ/MON1/HPS1 first Longin" evidence="4">
    <location>
        <begin position="8"/>
        <end position="115"/>
    </location>
</feature>
<comment type="similarity">
    <text evidence="3">Belongs to the MON1/SAND family.</text>
</comment>
<protein>
    <recommendedName>
        <fullName evidence="2 3">Vacuolar fusion protein MON1</fullName>
    </recommendedName>
</protein>
<feature type="domain" description="FUZ/MON1/HPS1 third Longin" evidence="6">
    <location>
        <begin position="279"/>
        <end position="379"/>
    </location>
</feature>
<accession>A0A4P9ZZJ8</accession>
<evidence type="ECO:0000259" key="5">
    <source>
        <dbReference type="Pfam" id="PF19037"/>
    </source>
</evidence>
<comment type="subcellular location">
    <subcellularLocation>
        <location evidence="3">Endosome</location>
        <location evidence="3">Multivesicular body membrane</location>
        <topology evidence="3">Peripheral membrane protein</topology>
    </subcellularLocation>
    <subcellularLocation>
        <location evidence="1 3">Prevacuolar compartment membrane</location>
        <topology evidence="1 3">Peripheral membrane protein</topology>
    </subcellularLocation>
    <subcellularLocation>
        <location evidence="3">Vacuole membrane</location>
        <topology evidence="3">Peripheral membrane protein</topology>
    </subcellularLocation>
</comment>
<evidence type="ECO:0000313" key="7">
    <source>
        <dbReference type="EMBL" id="RKP39137.1"/>
    </source>
</evidence>
<dbReference type="Proteomes" id="UP000268162">
    <property type="component" value="Unassembled WGS sequence"/>
</dbReference>
<dbReference type="PANTHER" id="PTHR13027:SF7">
    <property type="entry name" value="VACUOLAR FUSION PROTEIN MON1 HOMOLOG"/>
    <property type="match status" value="1"/>
</dbReference>
<dbReference type="InterPro" id="IPR043971">
    <property type="entry name" value="FUZ/MON1/HPS1_longin_2"/>
</dbReference>
<evidence type="ECO:0000313" key="8">
    <source>
        <dbReference type="Proteomes" id="UP000268162"/>
    </source>
</evidence>
<dbReference type="GO" id="GO:0006623">
    <property type="term" value="P:protein targeting to vacuole"/>
    <property type="evidence" value="ECO:0007669"/>
    <property type="project" value="UniProtKB-UniRule"/>
</dbReference>
<dbReference type="InterPro" id="IPR004353">
    <property type="entry name" value="Mon1"/>
</dbReference>
<sequence>MPSTKSPRYGDESRISTFMGVIQALIAFFTDTNDTLKSIHVGQHKFVFLLRDPIYLVAVAQTEEPEVQLRYQLVYLYDQILSIVSYSQIQKIFKSHSNFDLRKLITGTESMIDHLADNLMTNFCFALGSVECIRIPPMLRERLGLALKLAKSKNVLYALLISGMKLVTLLRAKNVALYSSDLHILFSTVTSFSSFKMGENWIPICLPKFNQNGFLHVYICYLTPNLCLLLLSSDKSRFSEMSDIKSNIVEKLTKNGDLEKVEEILNEPTYSPAEISIPGLRHFFYRSNKMVQHTSSLFGEPYVKLHEQQSLLEKYHGLWAQLHDRQQASRIVHRVSESESMLGWCTSTFELYATFGPLIRKNTLVNSSNLLIKWVKRNEEALFATHPPIV</sequence>
<dbReference type="PRINTS" id="PR01546">
    <property type="entry name" value="YEAST73DUF"/>
</dbReference>
<dbReference type="Pfam" id="PF19038">
    <property type="entry name" value="Fuz_longin_3"/>
    <property type="match status" value="1"/>
</dbReference>
<dbReference type="Pfam" id="PF19037">
    <property type="entry name" value="Fuz_longin_2"/>
    <property type="match status" value="1"/>
</dbReference>
<evidence type="ECO:0000259" key="6">
    <source>
        <dbReference type="Pfam" id="PF19038"/>
    </source>
</evidence>
<dbReference type="GO" id="GO:0005774">
    <property type="term" value="C:vacuolar membrane"/>
    <property type="evidence" value="ECO:0007669"/>
    <property type="project" value="UniProtKB-SubCell"/>
</dbReference>
<keyword evidence="3" id="KW-0967">Endosome</keyword>
<proteinExistence type="inferred from homology"/>
<comment type="function">
    <text evidence="3">Required for multiple vacuole delivery pathways including the cytoplasm to vacuole transport (Cvt), autophagy, pexophagy and endocytosis.</text>
</comment>
<dbReference type="InterPro" id="IPR043972">
    <property type="entry name" value="FUZ/MON1/HPS1_longin_1"/>
</dbReference>
<dbReference type="GO" id="GO:0006914">
    <property type="term" value="P:autophagy"/>
    <property type="evidence" value="ECO:0007669"/>
    <property type="project" value="UniProtKB-UniRule"/>
</dbReference>
<gene>
    <name evidence="7" type="ORF">BJ085DRAFT_19376</name>
</gene>
<keyword evidence="3" id="KW-0926">Vacuole</keyword>
<dbReference type="Pfam" id="PF19036">
    <property type="entry name" value="Fuz_longin_1"/>
    <property type="match status" value="1"/>
</dbReference>
<reference evidence="8" key="1">
    <citation type="journal article" date="2018" name="Nat. Microbiol.">
        <title>Leveraging single-cell genomics to expand the fungal tree of life.</title>
        <authorList>
            <person name="Ahrendt S.R."/>
            <person name="Quandt C.A."/>
            <person name="Ciobanu D."/>
            <person name="Clum A."/>
            <person name="Salamov A."/>
            <person name="Andreopoulos B."/>
            <person name="Cheng J.F."/>
            <person name="Woyke T."/>
            <person name="Pelin A."/>
            <person name="Henrissat B."/>
            <person name="Reynolds N.K."/>
            <person name="Benny G.L."/>
            <person name="Smith M.E."/>
            <person name="James T.Y."/>
            <person name="Grigoriev I.V."/>
        </authorList>
    </citation>
    <scope>NUCLEOTIDE SEQUENCE [LARGE SCALE GENOMIC DNA]</scope>
    <source>
        <strain evidence="8">RSA 468</strain>
    </source>
</reference>
<feature type="domain" description="FUZ/MON1/HPS1 second Longin" evidence="5">
    <location>
        <begin position="153"/>
        <end position="249"/>
    </location>
</feature>
<evidence type="ECO:0000256" key="3">
    <source>
        <dbReference type="RuleBase" id="RU367048"/>
    </source>
</evidence>
<evidence type="ECO:0000259" key="4">
    <source>
        <dbReference type="Pfam" id="PF19036"/>
    </source>
</evidence>
<dbReference type="STRING" id="215637.A0A4P9ZZJ8"/>
<name>A0A4P9ZZJ8_9FUNG</name>
<keyword evidence="3" id="KW-0653">Protein transport</keyword>
<dbReference type="GO" id="GO:0035658">
    <property type="term" value="C:Mon1-Ccz1 complex"/>
    <property type="evidence" value="ECO:0007669"/>
    <property type="project" value="TreeGrafter"/>
</dbReference>
<dbReference type="GO" id="GO:0032585">
    <property type="term" value="C:multivesicular body membrane"/>
    <property type="evidence" value="ECO:0007669"/>
    <property type="project" value="UniProtKB-SubCell"/>
</dbReference>
<dbReference type="GO" id="GO:0016192">
    <property type="term" value="P:vesicle-mediated transport"/>
    <property type="evidence" value="ECO:0007669"/>
    <property type="project" value="InterPro"/>
</dbReference>
<organism evidence="7 8">
    <name type="scientific">Dimargaris cristalligena</name>
    <dbReference type="NCBI Taxonomy" id="215637"/>
    <lineage>
        <taxon>Eukaryota</taxon>
        <taxon>Fungi</taxon>
        <taxon>Fungi incertae sedis</taxon>
        <taxon>Zoopagomycota</taxon>
        <taxon>Kickxellomycotina</taxon>
        <taxon>Dimargaritomycetes</taxon>
        <taxon>Dimargaritales</taxon>
        <taxon>Dimargaritaceae</taxon>
        <taxon>Dimargaris</taxon>
    </lineage>
</organism>
<keyword evidence="8" id="KW-1185">Reference proteome</keyword>
<keyword evidence="3" id="KW-0813">Transport</keyword>